<comment type="pathway">
    <text evidence="1">Cofactor biosynthesis; L-ascorbate biosynthesis.</text>
</comment>
<evidence type="ECO:0000256" key="3">
    <source>
        <dbReference type="ARBA" id="ARBA00023002"/>
    </source>
</evidence>
<organism evidence="5 6">
    <name type="scientific">Ziziphus jujuba var. spinosa</name>
    <dbReference type="NCBI Taxonomy" id="714518"/>
    <lineage>
        <taxon>Eukaryota</taxon>
        <taxon>Viridiplantae</taxon>
        <taxon>Streptophyta</taxon>
        <taxon>Embryophyta</taxon>
        <taxon>Tracheophyta</taxon>
        <taxon>Spermatophyta</taxon>
        <taxon>Magnoliopsida</taxon>
        <taxon>eudicotyledons</taxon>
        <taxon>Gunneridae</taxon>
        <taxon>Pentapetalae</taxon>
        <taxon>rosids</taxon>
        <taxon>fabids</taxon>
        <taxon>Rosales</taxon>
        <taxon>Rhamnaceae</taxon>
        <taxon>Paliureae</taxon>
        <taxon>Ziziphus</taxon>
    </lineage>
</organism>
<proteinExistence type="inferred from homology"/>
<evidence type="ECO:0000256" key="1">
    <source>
        <dbReference type="ARBA" id="ARBA00005147"/>
    </source>
</evidence>
<dbReference type="GO" id="GO:0016020">
    <property type="term" value="C:membrane"/>
    <property type="evidence" value="ECO:0007669"/>
    <property type="project" value="InterPro"/>
</dbReference>
<evidence type="ECO:0000313" key="5">
    <source>
        <dbReference type="EMBL" id="KAH7521205.1"/>
    </source>
</evidence>
<comment type="similarity">
    <text evidence="2">Belongs to the oxygen-dependent FAD-linked oxidoreductase family.</text>
</comment>
<evidence type="ECO:0000259" key="4">
    <source>
        <dbReference type="Pfam" id="PF04030"/>
    </source>
</evidence>
<dbReference type="AlphaFoldDB" id="A0A978V1H2"/>
<feature type="domain" description="D-arabinono-1,4-lactone oxidase C-terminal" evidence="4">
    <location>
        <begin position="78"/>
        <end position="153"/>
    </location>
</feature>
<reference evidence="5" key="1">
    <citation type="journal article" date="2021" name="Front. Plant Sci.">
        <title>Chromosome-Scale Genome Assembly for Chinese Sour Jujube and Insights Into Its Genome Evolution and Domestication Signature.</title>
        <authorList>
            <person name="Shen L.-Y."/>
            <person name="Luo H."/>
            <person name="Wang X.-L."/>
            <person name="Wang X.-M."/>
            <person name="Qiu X.-J."/>
            <person name="Liu H."/>
            <person name="Zhou S.-S."/>
            <person name="Jia K.-H."/>
            <person name="Nie S."/>
            <person name="Bao Y.-T."/>
            <person name="Zhang R.-G."/>
            <person name="Yun Q.-Z."/>
            <person name="Chai Y.-H."/>
            <person name="Lu J.-Y."/>
            <person name="Li Y."/>
            <person name="Zhao S.-W."/>
            <person name="Mao J.-F."/>
            <person name="Jia S.-G."/>
            <person name="Mao Y.-M."/>
        </authorList>
    </citation>
    <scope>NUCLEOTIDE SEQUENCE</scope>
    <source>
        <strain evidence="5">AT0</strain>
        <tissue evidence="5">Leaf</tissue>
    </source>
</reference>
<accession>A0A978V1H2</accession>
<sequence>MVKPNQEGVYGKASLALATSFISSFSGTPNFKVIVFASSSIFNTRLRFLVLMSSPSWPLGQTSLGMLNVEEAVDFDLTYYRRKNPLIPRLYEDILEEIEQMAVIINGALPHWGKNQNIAFDEVTKKYKNANKFLVVKKLYYPMGLFSSEWTDQISTTAEWDNHIQPRLCIGRPVHMPKGYSLCPKQGLLVYSW</sequence>
<dbReference type="InterPro" id="IPR007173">
    <property type="entry name" value="ALO_C"/>
</dbReference>
<evidence type="ECO:0000313" key="6">
    <source>
        <dbReference type="Proteomes" id="UP000813462"/>
    </source>
</evidence>
<name>A0A978V1H2_ZIZJJ</name>
<dbReference type="EMBL" id="JAEACU010000007">
    <property type="protein sequence ID" value="KAH7521205.1"/>
    <property type="molecule type" value="Genomic_DNA"/>
</dbReference>
<comment type="caution">
    <text evidence="5">The sequence shown here is derived from an EMBL/GenBank/DDBJ whole genome shotgun (WGS) entry which is preliminary data.</text>
</comment>
<dbReference type="Proteomes" id="UP000813462">
    <property type="component" value="Unassembled WGS sequence"/>
</dbReference>
<evidence type="ECO:0000256" key="2">
    <source>
        <dbReference type="ARBA" id="ARBA00005466"/>
    </source>
</evidence>
<dbReference type="InterPro" id="IPR050432">
    <property type="entry name" value="FAD-linked_Oxidoreductases_BP"/>
</dbReference>
<dbReference type="Pfam" id="PF04030">
    <property type="entry name" value="ALO"/>
    <property type="match status" value="1"/>
</dbReference>
<protein>
    <recommendedName>
        <fullName evidence="4">D-arabinono-1,4-lactone oxidase C-terminal domain-containing protein</fullName>
    </recommendedName>
</protein>
<dbReference type="PANTHER" id="PTHR13878">
    <property type="entry name" value="GULONOLACTONE OXIDASE"/>
    <property type="match status" value="1"/>
</dbReference>
<gene>
    <name evidence="5" type="ORF">FEM48_Zijuj07G0008600</name>
</gene>
<dbReference type="GO" id="GO:0003885">
    <property type="term" value="F:D-arabinono-1,4-lactone oxidase activity"/>
    <property type="evidence" value="ECO:0007669"/>
    <property type="project" value="InterPro"/>
</dbReference>
<keyword evidence="3" id="KW-0560">Oxidoreductase</keyword>
<dbReference type="PANTHER" id="PTHR13878:SF67">
    <property type="entry name" value="L-GULONOLACTONE OXIDASE 5"/>
    <property type="match status" value="1"/>
</dbReference>